<gene>
    <name evidence="2" type="ORF">GH811_17200</name>
</gene>
<dbReference type="InterPro" id="IPR036856">
    <property type="entry name" value="Ald_Oxase/Xan_DH_a/b_sf"/>
</dbReference>
<sequence>MLKILLLVFQVFLNFYFKFGGSIMSDCEKTNYIGKSVQRVDVHEKATGKAKYFEDYQVQYRDLLHVKVLRSPHAHAKIVSIDVSAAEALPGVATVVKGSDTDLPWSDIPYGSSYYGNPAKDEVIWAGQAVVAIAAESIEIAEQALELVKVVYEELPYVTDQHIAMRPDAPEVISPELGFAAGYMGFQPEGPNIAGSYKMTLGDVDKAFSEADVIVEGEYQANKKSTSQIECNGCIAEYQPDGVVKLISNGMGVHGVLKKHLLTMYPQLTASTLRIIQPVTGGSFGNRLFPTIEPLAVLMTLRTKRPCSYVLSRKEMFTSSPSNWPVFTKLKLGAKKDGTIIAEDFYLVEDAGAQIRGYYDGRLSASGLMCVYNIPNVRCDSYGVRTNTMPCAPYRGLGVPESEWAMENLLDELAEKLNMDPLELRLKNIIKNGECNAYGEKVTSIAIGKCLEAVAKSIEIDEPCQQDGGPWKYGKGIAAGGKQNTPLGRAEADCLIHSDGSVEILVSCDEQGMGAQSALRQMAATELQIDIDRVKMTRSDTAVTPYDNFGASSRTTYTTGNAVVIACQDAIDQLKEAAGREVGLAKKQVTIKNGKAYFVGSNIESIDIKDLFKPFDFFTQQTWGLLQGTPVRGRGVFCPAPAVPWFGPGHEDGRTPRMWNWYQYSAFGAEVAVNTETGQIKLLKLVSTADTGNPINPKLVEGQIDGGVIMALGFSTLDYHMYENGKMINANMSDYRLPTVLETPLQKNFMRAILPDPLPDGPFNAKGCAESMMIPIGPAIAAAVYQAIGVRPKEMPMTAERLLKLIKDKEANDAK</sequence>
<dbReference type="PANTHER" id="PTHR11908:SF157">
    <property type="entry name" value="XANTHINE DEHYDROGENASE SUBUNIT D-RELATED"/>
    <property type="match status" value="1"/>
</dbReference>
<dbReference type="InterPro" id="IPR008274">
    <property type="entry name" value="AldOxase/xan_DH_MoCoBD1"/>
</dbReference>
<evidence type="ECO:0000313" key="2">
    <source>
        <dbReference type="EMBL" id="MBC3901345.1"/>
    </source>
</evidence>
<dbReference type="Pfam" id="PF02738">
    <property type="entry name" value="MoCoBD_1"/>
    <property type="match status" value="1"/>
</dbReference>
<name>A0ABR6Z1K3_9FIRM</name>
<dbReference type="InterPro" id="IPR046867">
    <property type="entry name" value="AldOxase/xan_DH_MoCoBD2"/>
</dbReference>
<protein>
    <submittedName>
        <fullName evidence="2">Molybdopterin-dependent oxidoreductase</fullName>
    </submittedName>
</protein>
<reference evidence="2 3" key="1">
    <citation type="journal article" date="2020" name="mSystems">
        <title>Defining Genomic and Predicted Metabolic Features of the Acetobacterium Genus.</title>
        <authorList>
            <person name="Ross D.E."/>
            <person name="Marshall C.W."/>
            <person name="Gulliver D."/>
            <person name="May H.D."/>
            <person name="Norman R.S."/>
        </authorList>
    </citation>
    <scope>NUCLEOTIDE SEQUENCE [LARGE SCALE GENOMIC DNA]</scope>
    <source>
        <strain evidence="2 3">DSM 4132</strain>
    </source>
</reference>
<dbReference type="InterPro" id="IPR000674">
    <property type="entry name" value="Ald_Oxase/Xan_DH_a/b"/>
</dbReference>
<comment type="caution">
    <text evidence="2">The sequence shown here is derived from an EMBL/GenBank/DDBJ whole genome shotgun (WGS) entry which is preliminary data.</text>
</comment>
<accession>A0ABR6Z1K3</accession>
<dbReference type="EMBL" id="WJBE01000025">
    <property type="protein sequence ID" value="MBC3901345.1"/>
    <property type="molecule type" value="Genomic_DNA"/>
</dbReference>
<dbReference type="Proteomes" id="UP000622405">
    <property type="component" value="Unassembled WGS sequence"/>
</dbReference>
<feature type="domain" description="Aldehyde oxidase/xanthine dehydrogenase a/b hammerhead" evidence="1">
    <location>
        <begin position="47"/>
        <end position="156"/>
    </location>
</feature>
<dbReference type="Gene3D" id="3.90.1170.50">
    <property type="entry name" value="Aldehyde oxidase/xanthine dehydrogenase, a/b hammerhead"/>
    <property type="match status" value="1"/>
</dbReference>
<dbReference type="Gene3D" id="3.30.365.10">
    <property type="entry name" value="Aldehyde oxidase/xanthine dehydrogenase, molybdopterin binding domain"/>
    <property type="match status" value="4"/>
</dbReference>
<organism evidence="2 3">
    <name type="scientific">Acetobacterium malicum</name>
    <dbReference type="NCBI Taxonomy" id="52692"/>
    <lineage>
        <taxon>Bacteria</taxon>
        <taxon>Bacillati</taxon>
        <taxon>Bacillota</taxon>
        <taxon>Clostridia</taxon>
        <taxon>Eubacteriales</taxon>
        <taxon>Eubacteriaceae</taxon>
        <taxon>Acetobacterium</taxon>
    </lineage>
</organism>
<dbReference type="Pfam" id="PF01315">
    <property type="entry name" value="Ald_Xan_dh_C"/>
    <property type="match status" value="1"/>
</dbReference>
<proteinExistence type="predicted"/>
<dbReference type="SMART" id="SM01008">
    <property type="entry name" value="Ald_Xan_dh_C"/>
    <property type="match status" value="1"/>
</dbReference>
<keyword evidence="3" id="KW-1185">Reference proteome</keyword>
<evidence type="ECO:0000259" key="1">
    <source>
        <dbReference type="SMART" id="SM01008"/>
    </source>
</evidence>
<dbReference type="Pfam" id="PF20256">
    <property type="entry name" value="MoCoBD_2"/>
    <property type="match status" value="1"/>
</dbReference>
<dbReference type="InterPro" id="IPR037165">
    <property type="entry name" value="AldOxase/xan_DH_Mopterin-bd_sf"/>
</dbReference>
<dbReference type="SUPFAM" id="SSF54665">
    <property type="entry name" value="CO dehydrogenase molybdoprotein N-domain-like"/>
    <property type="match status" value="1"/>
</dbReference>
<dbReference type="InterPro" id="IPR016208">
    <property type="entry name" value="Ald_Oxase/xanthine_DH-like"/>
</dbReference>
<dbReference type="SUPFAM" id="SSF56003">
    <property type="entry name" value="Molybdenum cofactor-binding domain"/>
    <property type="match status" value="1"/>
</dbReference>
<evidence type="ECO:0000313" key="3">
    <source>
        <dbReference type="Proteomes" id="UP000622405"/>
    </source>
</evidence>
<dbReference type="PANTHER" id="PTHR11908">
    <property type="entry name" value="XANTHINE DEHYDROGENASE"/>
    <property type="match status" value="1"/>
</dbReference>